<accession>A0A8D8T2Y2</accession>
<dbReference type="EMBL" id="HBUF01347070">
    <property type="protein sequence ID" value="CAG6710414.1"/>
    <property type="molecule type" value="Transcribed_RNA"/>
</dbReference>
<sequence length="180" mass="18783">MLSISLLVTLVSGLSLTQAANPPVSPSPSTRPSRPLSSTQDCNGPVVFSGTGGTQHPSRLVGYRTTQAEAGVGWNAETGEFTVHCAGLYQLAFSGMTEPGAKLVLKKHSAASNSSDWTPIISTPKGGGSNVVILNLVVSDQVAVWTEGTGSLLTDQETDVHVISFSGFRISKNNKVELKS</sequence>
<proteinExistence type="predicted"/>
<evidence type="ECO:0000259" key="3">
    <source>
        <dbReference type="Pfam" id="PF00386"/>
    </source>
</evidence>
<feature type="domain" description="C1q" evidence="3">
    <location>
        <begin position="61"/>
        <end position="168"/>
    </location>
</feature>
<dbReference type="Gene3D" id="2.60.120.40">
    <property type="match status" value="1"/>
</dbReference>
<dbReference type="SUPFAM" id="SSF49842">
    <property type="entry name" value="TNF-like"/>
    <property type="match status" value="1"/>
</dbReference>
<dbReference type="InterPro" id="IPR008983">
    <property type="entry name" value="Tumour_necrosis_fac-like_dom"/>
</dbReference>
<dbReference type="EMBL" id="HBUF01246461">
    <property type="protein sequence ID" value="CAG6678603.1"/>
    <property type="molecule type" value="Transcribed_RNA"/>
</dbReference>
<keyword evidence="2" id="KW-0732">Signal</keyword>
<feature type="region of interest" description="Disordered" evidence="1">
    <location>
        <begin position="18"/>
        <end position="54"/>
    </location>
</feature>
<feature type="compositionally biased region" description="Low complexity" evidence="1">
    <location>
        <begin position="27"/>
        <end position="39"/>
    </location>
</feature>
<evidence type="ECO:0000313" key="4">
    <source>
        <dbReference type="EMBL" id="CAG6678599.1"/>
    </source>
</evidence>
<name>A0A8D8T2Y2_9HEMI</name>
<reference evidence="4" key="1">
    <citation type="submission" date="2021-05" db="EMBL/GenBank/DDBJ databases">
        <authorList>
            <person name="Alioto T."/>
            <person name="Alioto T."/>
            <person name="Gomez Garrido J."/>
        </authorList>
    </citation>
    <scope>NUCLEOTIDE SEQUENCE</scope>
</reference>
<evidence type="ECO:0000256" key="2">
    <source>
        <dbReference type="SAM" id="SignalP"/>
    </source>
</evidence>
<feature type="signal peptide" evidence="2">
    <location>
        <begin position="1"/>
        <end position="19"/>
    </location>
</feature>
<dbReference type="AlphaFoldDB" id="A0A8D8T2Y2"/>
<dbReference type="EMBL" id="HBUF01040570">
    <property type="protein sequence ID" value="CAG6618003.1"/>
    <property type="molecule type" value="Transcribed_RNA"/>
</dbReference>
<dbReference type="Pfam" id="PF00386">
    <property type="entry name" value="C1q"/>
    <property type="match status" value="1"/>
</dbReference>
<dbReference type="EMBL" id="HBUF01246460">
    <property type="protein sequence ID" value="CAG6678599.1"/>
    <property type="molecule type" value="Transcribed_RNA"/>
</dbReference>
<evidence type="ECO:0000256" key="1">
    <source>
        <dbReference type="SAM" id="MobiDB-lite"/>
    </source>
</evidence>
<feature type="chain" id="PRO_5035703487" description="C1q domain-containing protein" evidence="2">
    <location>
        <begin position="20"/>
        <end position="180"/>
    </location>
</feature>
<dbReference type="EMBL" id="HBUF01040569">
    <property type="protein sequence ID" value="CAG6618001.1"/>
    <property type="molecule type" value="Transcribed_RNA"/>
</dbReference>
<dbReference type="EMBL" id="HBUF01347069">
    <property type="protein sequence ID" value="CAG6710413.1"/>
    <property type="molecule type" value="Transcribed_RNA"/>
</dbReference>
<organism evidence="4">
    <name type="scientific">Cacopsylla melanoneura</name>
    <dbReference type="NCBI Taxonomy" id="428564"/>
    <lineage>
        <taxon>Eukaryota</taxon>
        <taxon>Metazoa</taxon>
        <taxon>Ecdysozoa</taxon>
        <taxon>Arthropoda</taxon>
        <taxon>Hexapoda</taxon>
        <taxon>Insecta</taxon>
        <taxon>Pterygota</taxon>
        <taxon>Neoptera</taxon>
        <taxon>Paraneoptera</taxon>
        <taxon>Hemiptera</taxon>
        <taxon>Sternorrhyncha</taxon>
        <taxon>Psylloidea</taxon>
        <taxon>Psyllidae</taxon>
        <taxon>Psyllinae</taxon>
        <taxon>Cacopsylla</taxon>
    </lineage>
</organism>
<dbReference type="InterPro" id="IPR001073">
    <property type="entry name" value="C1q_dom"/>
</dbReference>
<protein>
    <recommendedName>
        <fullName evidence="3">C1q domain-containing protein</fullName>
    </recommendedName>
</protein>
<dbReference type="EMBL" id="HBUF01347068">
    <property type="protein sequence ID" value="CAG6710412.1"/>
    <property type="molecule type" value="Transcribed_RNA"/>
</dbReference>